<evidence type="ECO:0000259" key="1">
    <source>
        <dbReference type="Pfam" id="PF24963"/>
    </source>
</evidence>
<protein>
    <submittedName>
        <fullName evidence="2">Uncharacterized</fullName>
    </submittedName>
</protein>
<proteinExistence type="predicted"/>
<organism evidence="2 3">
    <name type="scientific">Syntrophomonas zehnderi OL-4</name>
    <dbReference type="NCBI Taxonomy" id="690567"/>
    <lineage>
        <taxon>Bacteria</taxon>
        <taxon>Bacillati</taxon>
        <taxon>Bacillota</taxon>
        <taxon>Clostridia</taxon>
        <taxon>Eubacteriales</taxon>
        <taxon>Syntrophomonadaceae</taxon>
        <taxon>Syntrophomonas</taxon>
    </lineage>
</organism>
<dbReference type="Proteomes" id="UP000045545">
    <property type="component" value="Unassembled WGS sequence"/>
</dbReference>
<feature type="domain" description="DUF7768" evidence="1">
    <location>
        <begin position="34"/>
        <end position="131"/>
    </location>
</feature>
<dbReference type="RefSeq" id="WP_028992625.1">
    <property type="nucleotide sequence ID" value="NZ_CGIH01000039.1"/>
</dbReference>
<dbReference type="STRING" id="690567.2350"/>
<keyword evidence="3" id="KW-1185">Reference proteome</keyword>
<evidence type="ECO:0000313" key="2">
    <source>
        <dbReference type="EMBL" id="CFX97205.1"/>
    </source>
</evidence>
<dbReference type="OrthoDB" id="9807423at2"/>
<dbReference type="AlphaFoldDB" id="A0A0E4GBR8"/>
<dbReference type="Pfam" id="PF24963">
    <property type="entry name" value="DUF7768"/>
    <property type="match status" value="1"/>
</dbReference>
<gene>
    <name evidence="2" type="ORF">2350</name>
</gene>
<dbReference type="InterPro" id="IPR056670">
    <property type="entry name" value="DUF7768"/>
</dbReference>
<dbReference type="Gene3D" id="3.40.50.10400">
    <property type="entry name" value="Hypothetical protein PA1492"/>
    <property type="match status" value="1"/>
</dbReference>
<reference evidence="2 3" key="1">
    <citation type="submission" date="2015-03" db="EMBL/GenBank/DDBJ databases">
        <authorList>
            <person name="Murphy D."/>
        </authorList>
    </citation>
    <scope>NUCLEOTIDE SEQUENCE [LARGE SCALE GENOMIC DNA]</scope>
    <source>
        <strain evidence="2 3">OL-4</strain>
    </source>
</reference>
<name>A0A0E4GBR8_9FIRM</name>
<evidence type="ECO:0000313" key="3">
    <source>
        <dbReference type="Proteomes" id="UP000045545"/>
    </source>
</evidence>
<dbReference type="EMBL" id="CGIH01000039">
    <property type="protein sequence ID" value="CFX97205.1"/>
    <property type="molecule type" value="Genomic_DNA"/>
</dbReference>
<sequence>MSISKFNAEGYYDPTPYEALLRIEREARKAPYRPMVFICSPYAGDIERNIRKAQGYCRFAVSRNCIPIAPHLLFPQFMDDDDEQMRNLGLFFGMVLMSKCSEVWVFGRKITKGMSIEIEKAKQRSIPIRYFNERCEEVRCK</sequence>
<accession>A0A0E4GBR8</accession>